<dbReference type="SUPFAM" id="SSF52047">
    <property type="entry name" value="RNI-like"/>
    <property type="match status" value="1"/>
</dbReference>
<protein>
    <submittedName>
        <fullName evidence="3">Uncharacterized protein</fullName>
    </submittedName>
</protein>
<dbReference type="Pfam" id="PF13516">
    <property type="entry name" value="LRR_6"/>
    <property type="match status" value="3"/>
</dbReference>
<dbReference type="EMBL" id="JAYMGO010000022">
    <property type="protein sequence ID" value="KAL1250661.1"/>
    <property type="molecule type" value="Genomic_DNA"/>
</dbReference>
<keyword evidence="1" id="KW-0433">Leucine-rich repeat</keyword>
<reference evidence="3 4" key="1">
    <citation type="submission" date="2023-09" db="EMBL/GenBank/DDBJ databases">
        <authorList>
            <person name="Wang M."/>
        </authorList>
    </citation>
    <scope>NUCLEOTIDE SEQUENCE [LARGE SCALE GENOMIC DNA]</scope>
    <source>
        <strain evidence="3">GT-2023</strain>
        <tissue evidence="3">Liver</tissue>
    </source>
</reference>
<proteinExistence type="predicted"/>
<dbReference type="PANTHER" id="PTHR24106">
    <property type="entry name" value="NACHT, LRR AND CARD DOMAINS-CONTAINING"/>
    <property type="match status" value="1"/>
</dbReference>
<dbReference type="InterPro" id="IPR001611">
    <property type="entry name" value="Leu-rich_rpt"/>
</dbReference>
<dbReference type="Gene3D" id="3.80.10.10">
    <property type="entry name" value="Ribonuclease Inhibitor"/>
    <property type="match status" value="1"/>
</dbReference>
<dbReference type="Proteomes" id="UP001558613">
    <property type="component" value="Unassembled WGS sequence"/>
</dbReference>
<evidence type="ECO:0000256" key="2">
    <source>
        <dbReference type="ARBA" id="ARBA00022737"/>
    </source>
</evidence>
<comment type="caution">
    <text evidence="3">The sequence shown here is derived from an EMBL/GenBank/DDBJ whole genome shotgun (WGS) entry which is preliminary data.</text>
</comment>
<evidence type="ECO:0000313" key="3">
    <source>
        <dbReference type="EMBL" id="KAL1250661.1"/>
    </source>
</evidence>
<name>A0ABR3LF87_9TELE</name>
<feature type="non-terminal residue" evidence="3">
    <location>
        <position position="173"/>
    </location>
</feature>
<evidence type="ECO:0000256" key="1">
    <source>
        <dbReference type="ARBA" id="ARBA00022614"/>
    </source>
</evidence>
<evidence type="ECO:0000313" key="4">
    <source>
        <dbReference type="Proteomes" id="UP001558613"/>
    </source>
</evidence>
<dbReference type="SMART" id="SM00368">
    <property type="entry name" value="LRR_RI"/>
    <property type="match status" value="5"/>
</dbReference>
<dbReference type="InterPro" id="IPR032675">
    <property type="entry name" value="LRR_dom_sf"/>
</dbReference>
<feature type="non-terminal residue" evidence="3">
    <location>
        <position position="1"/>
    </location>
</feature>
<keyword evidence="4" id="KW-1185">Reference proteome</keyword>
<organism evidence="3 4">
    <name type="scientific">Cirrhinus molitorella</name>
    <name type="common">mud carp</name>
    <dbReference type="NCBI Taxonomy" id="172907"/>
    <lineage>
        <taxon>Eukaryota</taxon>
        <taxon>Metazoa</taxon>
        <taxon>Chordata</taxon>
        <taxon>Craniata</taxon>
        <taxon>Vertebrata</taxon>
        <taxon>Euteleostomi</taxon>
        <taxon>Actinopterygii</taxon>
        <taxon>Neopterygii</taxon>
        <taxon>Teleostei</taxon>
        <taxon>Ostariophysi</taxon>
        <taxon>Cypriniformes</taxon>
        <taxon>Cyprinidae</taxon>
        <taxon>Labeoninae</taxon>
        <taxon>Labeonini</taxon>
        <taxon>Cirrhinus</taxon>
    </lineage>
</organism>
<keyword evidence="2" id="KW-0677">Repeat</keyword>
<gene>
    <name evidence="3" type="ORF">QQF64_018457</name>
</gene>
<accession>A0ABR3LF87</accession>
<dbReference type="InterPro" id="IPR051261">
    <property type="entry name" value="NLR"/>
</dbReference>
<sequence length="173" mass="19106">LFNCRIEEEGCAALISALRSNPSHLRELDLSRNKPGDSGVNLFCALLQDPHCKLETLRLIDCSIEEEGCAALISALRSNPSHLRELDLSYNEPGDSGVNLLCALLEDPHCKLEKLWLNYCRIEEEGCAALISALRSNPSHLRELDLSCNEPGDSGVNQLCALLKDPHCKLEKL</sequence>